<dbReference type="AlphaFoldDB" id="M5TTC7"/>
<organism evidence="2 3">
    <name type="scientific">Rhodopirellula sallentina SM41</name>
    <dbReference type="NCBI Taxonomy" id="1263870"/>
    <lineage>
        <taxon>Bacteria</taxon>
        <taxon>Pseudomonadati</taxon>
        <taxon>Planctomycetota</taxon>
        <taxon>Planctomycetia</taxon>
        <taxon>Pirellulales</taxon>
        <taxon>Pirellulaceae</taxon>
        <taxon>Rhodopirellula</taxon>
    </lineage>
</organism>
<evidence type="ECO:0000256" key="1">
    <source>
        <dbReference type="PROSITE-ProRule" id="PRU00339"/>
    </source>
</evidence>
<dbReference type="PROSITE" id="PS50005">
    <property type="entry name" value="TPR"/>
    <property type="match status" value="1"/>
</dbReference>
<dbReference type="Gene3D" id="1.25.40.10">
    <property type="entry name" value="Tetratricopeptide repeat domain"/>
    <property type="match status" value="1"/>
</dbReference>
<name>M5TTC7_9BACT</name>
<dbReference type="EMBL" id="ANOH01000431">
    <property type="protein sequence ID" value="EMI52415.1"/>
    <property type="molecule type" value="Genomic_DNA"/>
</dbReference>
<evidence type="ECO:0000313" key="2">
    <source>
        <dbReference type="EMBL" id="EMI52415.1"/>
    </source>
</evidence>
<evidence type="ECO:0000313" key="3">
    <source>
        <dbReference type="Proteomes" id="UP000011885"/>
    </source>
</evidence>
<dbReference type="SUPFAM" id="SSF48452">
    <property type="entry name" value="TPR-like"/>
    <property type="match status" value="1"/>
</dbReference>
<gene>
    <name evidence="2" type="ORF">RSSM_06127</name>
</gene>
<accession>M5TTC7</accession>
<sequence>MPSTEPSIHTVVATVVVTLIGTLLSNGSAYSKETSAHSKRHTDNIAAAMQFVRSQGESPSSVALTRLGDELLRGGRCEEAVTNFELAIKQIPQSLPYLWQYGIALYFVERYDDARVLFEKHRLVNANDVENAAWHFLCVAKANNLSQARSILLPAPGDTRVPMEAVLQRLPGGDFSAIRSAIAETENSPQHQDAKFYGDLYMGLIADAEGDRKAALDHLNRAAATPMTHYMADIARVYARHLSDQD</sequence>
<keyword evidence="3" id="KW-1185">Reference proteome</keyword>
<dbReference type="PANTHER" id="PTHR47908:SF2">
    <property type="entry name" value="TETRATRICOPEPTIDE REPEAT (TPR)-LIKE SUPERFAMILY PROTEIN"/>
    <property type="match status" value="1"/>
</dbReference>
<dbReference type="Proteomes" id="UP000011885">
    <property type="component" value="Unassembled WGS sequence"/>
</dbReference>
<comment type="caution">
    <text evidence="2">The sequence shown here is derived from an EMBL/GenBank/DDBJ whole genome shotgun (WGS) entry which is preliminary data.</text>
</comment>
<feature type="repeat" description="TPR" evidence="1">
    <location>
        <begin position="61"/>
        <end position="94"/>
    </location>
</feature>
<keyword evidence="1" id="KW-0802">TPR repeat</keyword>
<dbReference type="PANTHER" id="PTHR47908">
    <property type="match status" value="1"/>
</dbReference>
<protein>
    <submittedName>
        <fullName evidence="2">Putative secreted protein</fullName>
    </submittedName>
</protein>
<proteinExistence type="predicted"/>
<dbReference type="InterPro" id="IPR011990">
    <property type="entry name" value="TPR-like_helical_dom_sf"/>
</dbReference>
<dbReference type="InterPro" id="IPR019734">
    <property type="entry name" value="TPR_rpt"/>
</dbReference>
<reference evidence="2 3" key="1">
    <citation type="journal article" date="2013" name="Mar. Genomics">
        <title>Expression of sulfatases in Rhodopirellula baltica and the diversity of sulfatases in the genus Rhodopirellula.</title>
        <authorList>
            <person name="Wegner C.E."/>
            <person name="Richter-Heitmann T."/>
            <person name="Klindworth A."/>
            <person name="Klockow C."/>
            <person name="Richter M."/>
            <person name="Achstetter T."/>
            <person name="Glockner F.O."/>
            <person name="Harder J."/>
        </authorList>
    </citation>
    <scope>NUCLEOTIDE SEQUENCE [LARGE SCALE GENOMIC DNA]</scope>
    <source>
        <strain evidence="2 3">SM41</strain>
    </source>
</reference>
<dbReference type="PATRIC" id="fig|1263870.3.peg.6491"/>
<dbReference type="RefSeq" id="WP_008687684.1">
    <property type="nucleotide sequence ID" value="NZ_ANOH01000431.1"/>
</dbReference>